<dbReference type="InterPro" id="IPR002941">
    <property type="entry name" value="DNA_methylase_N4/N6"/>
</dbReference>
<dbReference type="InterPro" id="IPR029063">
    <property type="entry name" value="SAM-dependent_MTases_sf"/>
</dbReference>
<evidence type="ECO:0000256" key="2">
    <source>
        <dbReference type="ARBA" id="ARBA00022679"/>
    </source>
</evidence>
<keyword evidence="2" id="KW-0808">Transferase</keyword>
<dbReference type="Pfam" id="PF01555">
    <property type="entry name" value="N6_N4_Mtase"/>
    <property type="match status" value="1"/>
</dbReference>
<dbReference type="SUPFAM" id="SSF53335">
    <property type="entry name" value="S-adenosyl-L-methionine-dependent methyltransferases"/>
    <property type="match status" value="1"/>
</dbReference>
<dbReference type="KEGG" id="gaw:V144x_35340"/>
<evidence type="ECO:0000313" key="5">
    <source>
        <dbReference type="Proteomes" id="UP000318704"/>
    </source>
</evidence>
<protein>
    <submittedName>
        <fullName evidence="4">DNA methylase</fullName>
    </submittedName>
</protein>
<accession>A0A517VYI6</accession>
<dbReference type="CDD" id="cd02440">
    <property type="entry name" value="AdoMet_MTases"/>
    <property type="match status" value="1"/>
</dbReference>
<feature type="domain" description="DNA methylase N-4/N-6" evidence="3">
    <location>
        <begin position="7"/>
        <end position="49"/>
    </location>
</feature>
<evidence type="ECO:0000256" key="1">
    <source>
        <dbReference type="ARBA" id="ARBA00022603"/>
    </source>
</evidence>
<dbReference type="GO" id="GO:0008170">
    <property type="term" value="F:N-methyltransferase activity"/>
    <property type="evidence" value="ECO:0007669"/>
    <property type="project" value="InterPro"/>
</dbReference>
<dbReference type="InterPro" id="IPR001091">
    <property type="entry name" value="RM_Methyltransferase"/>
</dbReference>
<evidence type="ECO:0000313" key="4">
    <source>
        <dbReference type="EMBL" id="QDT98050.1"/>
    </source>
</evidence>
<dbReference type="GO" id="GO:0003677">
    <property type="term" value="F:DNA binding"/>
    <property type="evidence" value="ECO:0007669"/>
    <property type="project" value="InterPro"/>
</dbReference>
<dbReference type="GO" id="GO:0032259">
    <property type="term" value="P:methylation"/>
    <property type="evidence" value="ECO:0007669"/>
    <property type="project" value="UniProtKB-KW"/>
</dbReference>
<dbReference type="Proteomes" id="UP000318704">
    <property type="component" value="Chromosome"/>
</dbReference>
<dbReference type="EMBL" id="CP037920">
    <property type="protein sequence ID" value="QDT98050.1"/>
    <property type="molecule type" value="Genomic_DNA"/>
</dbReference>
<dbReference type="RefSeq" id="WP_144986391.1">
    <property type="nucleotide sequence ID" value="NZ_CP037920.1"/>
</dbReference>
<dbReference type="AlphaFoldDB" id="A0A517VYI6"/>
<organism evidence="4 5">
    <name type="scientific">Gimesia aquarii</name>
    <dbReference type="NCBI Taxonomy" id="2527964"/>
    <lineage>
        <taxon>Bacteria</taxon>
        <taxon>Pseudomonadati</taxon>
        <taxon>Planctomycetota</taxon>
        <taxon>Planctomycetia</taxon>
        <taxon>Planctomycetales</taxon>
        <taxon>Planctomycetaceae</taxon>
        <taxon>Gimesia</taxon>
    </lineage>
</organism>
<gene>
    <name evidence="4" type="ORF">V144x_35340</name>
</gene>
<reference evidence="4 5" key="1">
    <citation type="submission" date="2019-03" db="EMBL/GenBank/DDBJ databases">
        <title>Deep-cultivation of Planctomycetes and their phenomic and genomic characterization uncovers novel biology.</title>
        <authorList>
            <person name="Wiegand S."/>
            <person name="Jogler M."/>
            <person name="Boedeker C."/>
            <person name="Pinto D."/>
            <person name="Vollmers J."/>
            <person name="Rivas-Marin E."/>
            <person name="Kohn T."/>
            <person name="Peeters S.H."/>
            <person name="Heuer A."/>
            <person name="Rast P."/>
            <person name="Oberbeckmann S."/>
            <person name="Bunk B."/>
            <person name="Jeske O."/>
            <person name="Meyerdierks A."/>
            <person name="Storesund J.E."/>
            <person name="Kallscheuer N."/>
            <person name="Luecker S."/>
            <person name="Lage O.M."/>
            <person name="Pohl T."/>
            <person name="Merkel B.J."/>
            <person name="Hornburger P."/>
            <person name="Mueller R.-W."/>
            <person name="Bruemmer F."/>
            <person name="Labrenz M."/>
            <person name="Spormann A.M."/>
            <person name="Op den Camp H."/>
            <person name="Overmann J."/>
            <person name="Amann R."/>
            <person name="Jetten M.S.M."/>
            <person name="Mascher T."/>
            <person name="Medema M.H."/>
            <person name="Devos D.P."/>
            <person name="Kaster A.-K."/>
            <person name="Ovreas L."/>
            <person name="Rohde M."/>
            <person name="Galperin M.Y."/>
            <person name="Jogler C."/>
        </authorList>
    </citation>
    <scope>NUCLEOTIDE SEQUENCE [LARGE SCALE GENOMIC DNA]</scope>
    <source>
        <strain evidence="4 5">V144</strain>
    </source>
</reference>
<dbReference type="PRINTS" id="PR00508">
    <property type="entry name" value="S21N4MTFRASE"/>
</dbReference>
<dbReference type="Gene3D" id="3.40.50.150">
    <property type="entry name" value="Vaccinia Virus protein VP39"/>
    <property type="match status" value="1"/>
</dbReference>
<proteinExistence type="predicted"/>
<keyword evidence="1 4" id="KW-0489">Methyltransferase</keyword>
<name>A0A517VYI6_9PLAN</name>
<sequence>MQRLVQCAPTGGITLDPFCGSGTTLVASALEGHQAIGFEASEEYREISARQIEAAQRGKLLKFERKITVEFS</sequence>
<evidence type="ECO:0000259" key="3">
    <source>
        <dbReference type="Pfam" id="PF01555"/>
    </source>
</evidence>